<evidence type="ECO:0000313" key="8">
    <source>
        <dbReference type="Proteomes" id="UP000681041"/>
    </source>
</evidence>
<dbReference type="KEGG" id="meme:HYG87_01700"/>
<feature type="transmembrane region" description="Helical" evidence="6">
    <location>
        <begin position="259"/>
        <end position="276"/>
    </location>
</feature>
<evidence type="ECO:0000256" key="1">
    <source>
        <dbReference type="ARBA" id="ARBA00004651"/>
    </source>
</evidence>
<feature type="transmembrane region" description="Helical" evidence="6">
    <location>
        <begin position="176"/>
        <end position="197"/>
    </location>
</feature>
<sequence>MSEYKSFMQRMGLLGLVNVLTAMSTIILIPILSNNLSITDFGMWNIFQVTIRLFGAVATLGLPNAVIRYLPSIKEKNMIQEGYYSIILFAGSFILVLSFFIFLLSDFIAGALLDGNVFLVQVLSLVVYLGAINTIIVNYFRAFKKIKIYSLFLFLQVYLSLVLVSYAVIVNQGINGAILAYLIGQVVIFIIMNLLIIREIGIYRPRFTRIREYLDFSLPMVPSAISYWIVESSDKYLIGLLLGTSFVGFYSPAYSIGNLIALIMMPFPSILLPTISRHFDNGKMDQTTSYFTYSVKLFLFLSIPAVFGISVLAYPLLVLLSNTLIAANSYYLIPILALGSFFYSIFTIYSLVFALVKKTRIIASIWFIAALVNILGNLFLIPVLGLTAAALTTLSSYFIAAGVIFYYSRRFLKVHLDLKFLSKSLFSSTIMALIIYLTSPILGDGVLDLVFMVIAGGIIYLILMLVTRALNEDEIRFIKSLRTRQKK</sequence>
<dbReference type="InterPro" id="IPR002797">
    <property type="entry name" value="Polysacc_synth"/>
</dbReference>
<name>A0A8T8KAZ6_9EURY</name>
<feature type="transmembrane region" description="Helical" evidence="6">
    <location>
        <begin position="386"/>
        <end position="408"/>
    </location>
</feature>
<dbReference type="Pfam" id="PF01943">
    <property type="entry name" value="Polysacc_synt"/>
    <property type="match status" value="1"/>
</dbReference>
<dbReference type="EMBL" id="CP058560">
    <property type="protein sequence ID" value="QUH22571.1"/>
    <property type="molecule type" value="Genomic_DNA"/>
</dbReference>
<reference evidence="7" key="1">
    <citation type="submission" date="2020-07" db="EMBL/GenBank/DDBJ databases">
        <title>Methanobacterium. sp. MethCan genome.</title>
        <authorList>
            <person name="Postec A."/>
            <person name="Quemeneur M."/>
        </authorList>
    </citation>
    <scope>NUCLEOTIDE SEQUENCE</scope>
    <source>
        <strain evidence="7">MethCAN</strain>
    </source>
</reference>
<feature type="transmembrane region" description="Helical" evidence="6">
    <location>
        <begin position="51"/>
        <end position="70"/>
    </location>
</feature>
<dbReference type="GeneID" id="64819438"/>
<dbReference type="AlphaFoldDB" id="A0A8T8KAZ6"/>
<keyword evidence="3 6" id="KW-0812">Transmembrane</keyword>
<keyword evidence="2" id="KW-1003">Cell membrane</keyword>
<evidence type="ECO:0000256" key="2">
    <source>
        <dbReference type="ARBA" id="ARBA00022475"/>
    </source>
</evidence>
<evidence type="ECO:0000256" key="6">
    <source>
        <dbReference type="SAM" id="Phobius"/>
    </source>
</evidence>
<dbReference type="OrthoDB" id="112053at2157"/>
<feature type="transmembrane region" description="Helical" evidence="6">
    <location>
        <begin position="449"/>
        <end position="470"/>
    </location>
</feature>
<gene>
    <name evidence="7" type="ORF">HYG87_01700</name>
</gene>
<dbReference type="RefSeq" id="WP_211533515.1">
    <property type="nucleotide sequence ID" value="NZ_CP058560.1"/>
</dbReference>
<feature type="transmembrane region" description="Helical" evidence="6">
    <location>
        <begin position="329"/>
        <end position="354"/>
    </location>
</feature>
<feature type="transmembrane region" description="Helical" evidence="6">
    <location>
        <begin position="12"/>
        <end position="31"/>
    </location>
</feature>
<keyword evidence="5 6" id="KW-0472">Membrane</keyword>
<feature type="transmembrane region" description="Helical" evidence="6">
    <location>
        <begin position="82"/>
        <end position="105"/>
    </location>
</feature>
<keyword evidence="8" id="KW-1185">Reference proteome</keyword>
<keyword evidence="4 6" id="KW-1133">Transmembrane helix</keyword>
<feature type="transmembrane region" description="Helical" evidence="6">
    <location>
        <begin position="361"/>
        <end position="380"/>
    </location>
</feature>
<proteinExistence type="predicted"/>
<evidence type="ECO:0000256" key="5">
    <source>
        <dbReference type="ARBA" id="ARBA00023136"/>
    </source>
</evidence>
<feature type="transmembrane region" description="Helical" evidence="6">
    <location>
        <begin position="117"/>
        <end position="136"/>
    </location>
</feature>
<dbReference type="InterPro" id="IPR050833">
    <property type="entry name" value="Poly_Biosynth_Transport"/>
</dbReference>
<feature type="transmembrane region" description="Helical" evidence="6">
    <location>
        <begin position="148"/>
        <end position="170"/>
    </location>
</feature>
<dbReference type="PANTHER" id="PTHR30250:SF11">
    <property type="entry name" value="O-ANTIGEN TRANSPORTER-RELATED"/>
    <property type="match status" value="1"/>
</dbReference>
<dbReference type="PANTHER" id="PTHR30250">
    <property type="entry name" value="PST FAMILY PREDICTED COLANIC ACID TRANSPORTER"/>
    <property type="match status" value="1"/>
</dbReference>
<accession>A0A8T8KAZ6</accession>
<evidence type="ECO:0000256" key="3">
    <source>
        <dbReference type="ARBA" id="ARBA00022692"/>
    </source>
</evidence>
<protein>
    <submittedName>
        <fullName evidence="7">Polysaccharide biosynthesis C-terminal domain-containing protein</fullName>
    </submittedName>
</protein>
<dbReference type="GO" id="GO:0005886">
    <property type="term" value="C:plasma membrane"/>
    <property type="evidence" value="ECO:0007669"/>
    <property type="project" value="UniProtKB-SubCell"/>
</dbReference>
<organism evidence="7 8">
    <name type="scientific">Methanobacterium alkalithermotolerans</name>
    <dbReference type="NCBI Taxonomy" id="2731220"/>
    <lineage>
        <taxon>Archaea</taxon>
        <taxon>Methanobacteriati</taxon>
        <taxon>Methanobacteriota</taxon>
        <taxon>Methanomada group</taxon>
        <taxon>Methanobacteria</taxon>
        <taxon>Methanobacteriales</taxon>
        <taxon>Methanobacteriaceae</taxon>
        <taxon>Methanobacterium</taxon>
    </lineage>
</organism>
<feature type="transmembrane region" description="Helical" evidence="6">
    <location>
        <begin position="420"/>
        <end position="437"/>
    </location>
</feature>
<feature type="transmembrane region" description="Helical" evidence="6">
    <location>
        <begin position="297"/>
        <end position="317"/>
    </location>
</feature>
<evidence type="ECO:0000313" key="7">
    <source>
        <dbReference type="EMBL" id="QUH22571.1"/>
    </source>
</evidence>
<evidence type="ECO:0000256" key="4">
    <source>
        <dbReference type="ARBA" id="ARBA00022989"/>
    </source>
</evidence>
<dbReference type="Proteomes" id="UP000681041">
    <property type="component" value="Chromosome"/>
</dbReference>
<comment type="subcellular location">
    <subcellularLocation>
        <location evidence="1">Cell membrane</location>
        <topology evidence="1">Multi-pass membrane protein</topology>
    </subcellularLocation>
</comment>